<sequence>MPEETRLFSKIKALELSALQKYVRGKPEKETTQSAALFLWSVIDVGRVNPSHMDKDQKDCFIELVNYLRPDLREDTKYVDNCLQHLLEYHPGRSDKFVAEFFKVFNNFTPVFYRS</sequence>
<name>A0A1I7YT52_9BILA</name>
<organism evidence="1 2">
    <name type="scientific">Steinernema glaseri</name>
    <dbReference type="NCBI Taxonomy" id="37863"/>
    <lineage>
        <taxon>Eukaryota</taxon>
        <taxon>Metazoa</taxon>
        <taxon>Ecdysozoa</taxon>
        <taxon>Nematoda</taxon>
        <taxon>Chromadorea</taxon>
        <taxon>Rhabditida</taxon>
        <taxon>Tylenchina</taxon>
        <taxon>Panagrolaimomorpha</taxon>
        <taxon>Strongyloidoidea</taxon>
        <taxon>Steinernematidae</taxon>
        <taxon>Steinernema</taxon>
    </lineage>
</organism>
<evidence type="ECO:0000313" key="1">
    <source>
        <dbReference type="Proteomes" id="UP000095287"/>
    </source>
</evidence>
<reference evidence="2" key="1">
    <citation type="submission" date="2016-11" db="UniProtKB">
        <authorList>
            <consortium name="WormBaseParasite"/>
        </authorList>
    </citation>
    <scope>IDENTIFICATION</scope>
</reference>
<dbReference type="Proteomes" id="UP000095287">
    <property type="component" value="Unplaced"/>
</dbReference>
<dbReference type="WBParaSite" id="L893_g19458.t1">
    <property type="protein sequence ID" value="L893_g19458.t1"/>
    <property type="gene ID" value="L893_g19458"/>
</dbReference>
<evidence type="ECO:0000313" key="2">
    <source>
        <dbReference type="WBParaSite" id="L893_g19458.t1"/>
    </source>
</evidence>
<accession>A0A1I7YT52</accession>
<protein>
    <submittedName>
        <fullName evidence="2">Actin-related protein 2/3 complex subunit 5</fullName>
    </submittedName>
</protein>
<proteinExistence type="predicted"/>
<keyword evidence="1" id="KW-1185">Reference proteome</keyword>
<dbReference type="AlphaFoldDB" id="A0A1I7YT52"/>